<evidence type="ECO:0000313" key="3">
    <source>
        <dbReference type="Proteomes" id="UP000008810"/>
    </source>
</evidence>
<reference evidence="1 2" key="1">
    <citation type="journal article" date="2010" name="Nature">
        <title>Genome sequencing and analysis of the model grass Brachypodium distachyon.</title>
        <authorList>
            <consortium name="International Brachypodium Initiative"/>
        </authorList>
    </citation>
    <scope>NUCLEOTIDE SEQUENCE [LARGE SCALE GENOMIC DNA]</scope>
    <source>
        <strain evidence="1 2">Bd21</strain>
    </source>
</reference>
<evidence type="ECO:0000313" key="2">
    <source>
        <dbReference type="EnsemblPlants" id="PNT69884"/>
    </source>
</evidence>
<accession>A0A2K2D6H9</accession>
<evidence type="ECO:0000313" key="1">
    <source>
        <dbReference type="EMBL" id="PNT69884.1"/>
    </source>
</evidence>
<keyword evidence="3" id="KW-1185">Reference proteome</keyword>
<dbReference type="InParanoid" id="A0A2K2D6H9"/>
<dbReference type="EnsemblPlants" id="PNT69884">
    <property type="protein sequence ID" value="PNT69884"/>
    <property type="gene ID" value="BRADI_2g02203v3"/>
</dbReference>
<dbReference type="Proteomes" id="UP000008810">
    <property type="component" value="Chromosome 2"/>
</dbReference>
<sequence length="77" mass="8397">MTMQLSTVPESFICPWVQPNARRGRGGKRWQELGGRSMSAKGISRSCSTCISDGLDSVGVLFCCLRVLVLGLPGWHD</sequence>
<protein>
    <submittedName>
        <fullName evidence="1 2">Uncharacterized protein</fullName>
    </submittedName>
</protein>
<name>A0A2K2D6H9_BRADI</name>
<dbReference type="AlphaFoldDB" id="A0A2K2D6H9"/>
<reference evidence="1" key="2">
    <citation type="submission" date="2017-06" db="EMBL/GenBank/DDBJ databases">
        <title>WGS assembly of Brachypodium distachyon.</title>
        <authorList>
            <consortium name="The International Brachypodium Initiative"/>
            <person name="Lucas S."/>
            <person name="Harmon-Smith M."/>
            <person name="Lail K."/>
            <person name="Tice H."/>
            <person name="Grimwood J."/>
            <person name="Bruce D."/>
            <person name="Barry K."/>
            <person name="Shu S."/>
            <person name="Lindquist E."/>
            <person name="Wang M."/>
            <person name="Pitluck S."/>
            <person name="Vogel J.P."/>
            <person name="Garvin D.F."/>
            <person name="Mockler T.C."/>
            <person name="Schmutz J."/>
            <person name="Rokhsar D."/>
            <person name="Bevan M.W."/>
        </authorList>
    </citation>
    <scope>NUCLEOTIDE SEQUENCE</scope>
    <source>
        <strain evidence="1">Bd21</strain>
    </source>
</reference>
<dbReference type="EMBL" id="CM000881">
    <property type="protein sequence ID" value="PNT69884.1"/>
    <property type="molecule type" value="Genomic_DNA"/>
</dbReference>
<gene>
    <name evidence="1" type="ORF">BRADI_2g02203v3</name>
</gene>
<reference evidence="2" key="3">
    <citation type="submission" date="2018-08" db="UniProtKB">
        <authorList>
            <consortium name="EnsemblPlants"/>
        </authorList>
    </citation>
    <scope>IDENTIFICATION</scope>
    <source>
        <strain evidence="2">cv. Bd21</strain>
    </source>
</reference>
<dbReference type="Gramene" id="PNT69884">
    <property type="protein sequence ID" value="PNT69884"/>
    <property type="gene ID" value="BRADI_2g02203v3"/>
</dbReference>
<proteinExistence type="predicted"/>
<organism evidence="1">
    <name type="scientific">Brachypodium distachyon</name>
    <name type="common">Purple false brome</name>
    <name type="synonym">Trachynia distachya</name>
    <dbReference type="NCBI Taxonomy" id="15368"/>
    <lineage>
        <taxon>Eukaryota</taxon>
        <taxon>Viridiplantae</taxon>
        <taxon>Streptophyta</taxon>
        <taxon>Embryophyta</taxon>
        <taxon>Tracheophyta</taxon>
        <taxon>Spermatophyta</taxon>
        <taxon>Magnoliopsida</taxon>
        <taxon>Liliopsida</taxon>
        <taxon>Poales</taxon>
        <taxon>Poaceae</taxon>
        <taxon>BOP clade</taxon>
        <taxon>Pooideae</taxon>
        <taxon>Stipodae</taxon>
        <taxon>Brachypodieae</taxon>
        <taxon>Brachypodium</taxon>
    </lineage>
</organism>